<gene>
    <name evidence="2" type="ORF">E4U43_003884</name>
</gene>
<dbReference type="Proteomes" id="UP000748025">
    <property type="component" value="Unassembled WGS sequence"/>
</dbReference>
<organism evidence="2 3">
    <name type="scientific">Claviceps pusilla</name>
    <dbReference type="NCBI Taxonomy" id="123648"/>
    <lineage>
        <taxon>Eukaryota</taxon>
        <taxon>Fungi</taxon>
        <taxon>Dikarya</taxon>
        <taxon>Ascomycota</taxon>
        <taxon>Pezizomycotina</taxon>
        <taxon>Sordariomycetes</taxon>
        <taxon>Hypocreomycetidae</taxon>
        <taxon>Hypocreales</taxon>
        <taxon>Clavicipitaceae</taxon>
        <taxon>Claviceps</taxon>
    </lineage>
</organism>
<dbReference type="EMBL" id="SRPW01002563">
    <property type="protein sequence ID" value="KAG5991990.1"/>
    <property type="molecule type" value="Genomic_DNA"/>
</dbReference>
<reference evidence="2" key="1">
    <citation type="journal article" date="2020" name="bioRxiv">
        <title>Whole genome comparisons of ergot fungi reveals the divergence and evolution of species within the genus Claviceps are the result of varying mechanisms driving genome evolution and host range expansion.</title>
        <authorList>
            <person name="Wyka S.A."/>
            <person name="Mondo S.J."/>
            <person name="Liu M."/>
            <person name="Dettman J."/>
            <person name="Nalam V."/>
            <person name="Broders K.D."/>
        </authorList>
    </citation>
    <scope>NUCLEOTIDE SEQUENCE</scope>
    <source>
        <strain evidence="2">CCC 602</strain>
    </source>
</reference>
<keyword evidence="3" id="KW-1185">Reference proteome</keyword>
<feature type="compositionally biased region" description="Acidic residues" evidence="1">
    <location>
        <begin position="163"/>
        <end position="173"/>
    </location>
</feature>
<protein>
    <submittedName>
        <fullName evidence="2">Uncharacterized protein</fullName>
    </submittedName>
</protein>
<feature type="compositionally biased region" description="Basic and acidic residues" evidence="1">
    <location>
        <begin position="106"/>
        <end position="116"/>
    </location>
</feature>
<sequence length="224" mass="24620">MAHLPSKHPTLAIHLSEKKLTPIITSSSTTSNLKALSSLAKSALYAQKTARRARLGQLQRIVVEYPDSGPVVLETFLDPPETADATTTTGSSDAAGAGAGAGAGPDGKRAEEEAIRRMRLQQQQQRQRQQQQQRLRQQRLQQQRLQQSLGHTRHQQYTQNQQQEEDEDEDENETPLLVGLVVAKSPDDVDEATQALACVEELGHEFQDEWAAEVARESAPGVVA</sequence>
<comment type="caution">
    <text evidence="2">The sequence shown here is derived from an EMBL/GenBank/DDBJ whole genome shotgun (WGS) entry which is preliminary data.</text>
</comment>
<evidence type="ECO:0000313" key="3">
    <source>
        <dbReference type="Proteomes" id="UP000748025"/>
    </source>
</evidence>
<dbReference type="Pfam" id="PF17233">
    <property type="entry name" value="DUF5308"/>
    <property type="match status" value="1"/>
</dbReference>
<name>A0A9P7N4Y0_9HYPO</name>
<proteinExistence type="predicted"/>
<accession>A0A9P7N4Y0</accession>
<dbReference type="AlphaFoldDB" id="A0A9P7N4Y0"/>
<dbReference type="OrthoDB" id="5305418at2759"/>
<dbReference type="InterPro" id="IPR035186">
    <property type="entry name" value="DUF5308"/>
</dbReference>
<feature type="region of interest" description="Disordered" evidence="1">
    <location>
        <begin position="81"/>
        <end position="177"/>
    </location>
</feature>
<feature type="compositionally biased region" description="Low complexity" evidence="1">
    <location>
        <begin position="120"/>
        <end position="147"/>
    </location>
</feature>
<feature type="compositionally biased region" description="Low complexity" evidence="1">
    <location>
        <begin position="82"/>
        <end position="96"/>
    </location>
</feature>
<evidence type="ECO:0000256" key="1">
    <source>
        <dbReference type="SAM" id="MobiDB-lite"/>
    </source>
</evidence>
<evidence type="ECO:0000313" key="2">
    <source>
        <dbReference type="EMBL" id="KAG5991990.1"/>
    </source>
</evidence>